<protein>
    <submittedName>
        <fullName evidence="4">Seryl-tRNA synthetase</fullName>
        <ecNumber evidence="4">6.1.1.11</ecNumber>
    </submittedName>
</protein>
<dbReference type="InterPro" id="IPR002317">
    <property type="entry name" value="Ser-tRNA-ligase_type_1"/>
</dbReference>
<dbReference type="EMBL" id="AUZZ01000595">
    <property type="protein sequence ID" value="EQD67403.1"/>
    <property type="molecule type" value="Genomic_DNA"/>
</dbReference>
<keyword evidence="2" id="KW-1133">Transmembrane helix</keyword>
<feature type="domain" description="Serine-tRNA synthetase type1 N-terminal" evidence="3">
    <location>
        <begin position="27"/>
        <end position="131"/>
    </location>
</feature>
<sequence length="294" mass="33326">MHPQRYIWYKCFLSFIVHLLHNGVIVLTTKYVRDHIDEIRKSLERRQSNYPIDELLKLDKDIRALKTEMQELQARRNKASLEIAEKKKAGEDIEAPIGALKEVKDRINSMEGELPKYMDREGYLLMNLPNTLHESVPYGEDDSQNAEVKSWGDTSKKVDKGHNEILEGLGLVDTERAAKVAGSRFYYLKGDLVLLSQSLIRFALDELSKKGFIPIEPPFMMRKGMYKGVTGLGDFEEALYKATSTKEAEGKESFEALEDELLMIATSEHPMAAMHAGEVFAAKDLPIKYAGVSP</sequence>
<dbReference type="PANTHER" id="PTHR11778">
    <property type="entry name" value="SERYL-TRNA SYNTHETASE"/>
    <property type="match status" value="1"/>
</dbReference>
<dbReference type="EC" id="6.1.1.11" evidence="4"/>
<evidence type="ECO:0000256" key="1">
    <source>
        <dbReference type="SAM" id="Coils"/>
    </source>
</evidence>
<keyword evidence="2" id="KW-0812">Transmembrane</keyword>
<evidence type="ECO:0000313" key="4">
    <source>
        <dbReference type="EMBL" id="EQD67403.1"/>
    </source>
</evidence>
<evidence type="ECO:0000256" key="2">
    <source>
        <dbReference type="SAM" id="Phobius"/>
    </source>
</evidence>
<feature type="non-terminal residue" evidence="4">
    <location>
        <position position="294"/>
    </location>
</feature>
<accession>T1BFQ6</accession>
<comment type="caution">
    <text evidence="4">The sequence shown here is derived from an EMBL/GenBank/DDBJ whole genome shotgun (WGS) entry which is preliminary data.</text>
</comment>
<reference evidence="4" key="2">
    <citation type="journal article" date="2014" name="ISME J.">
        <title>Microbial stratification in low pH oxic and suboxic macroscopic growths along an acid mine drainage.</title>
        <authorList>
            <person name="Mendez-Garcia C."/>
            <person name="Mesa V."/>
            <person name="Sprenger R.R."/>
            <person name="Richter M."/>
            <person name="Diez M.S."/>
            <person name="Solano J."/>
            <person name="Bargiela R."/>
            <person name="Golyshina O.V."/>
            <person name="Manteca A."/>
            <person name="Ramos J.L."/>
            <person name="Gallego J.R."/>
            <person name="Llorente I."/>
            <person name="Martins Dos Santos V.A."/>
            <person name="Jensen O.N."/>
            <person name="Pelaez A.I."/>
            <person name="Sanchez J."/>
            <person name="Ferrer M."/>
        </authorList>
    </citation>
    <scope>NUCLEOTIDE SEQUENCE</scope>
</reference>
<dbReference type="Gene3D" id="3.30.930.10">
    <property type="entry name" value="Bira Bifunctional Protein, Domain 2"/>
    <property type="match status" value="1"/>
</dbReference>
<keyword evidence="1" id="KW-0175">Coiled coil</keyword>
<keyword evidence="2" id="KW-0472">Membrane</keyword>
<dbReference type="InterPro" id="IPR015866">
    <property type="entry name" value="Ser-tRNA-synth_1_N"/>
</dbReference>
<dbReference type="AlphaFoldDB" id="T1BFQ6"/>
<dbReference type="SUPFAM" id="SSF46589">
    <property type="entry name" value="tRNA-binding arm"/>
    <property type="match status" value="1"/>
</dbReference>
<organism evidence="4">
    <name type="scientific">mine drainage metagenome</name>
    <dbReference type="NCBI Taxonomy" id="410659"/>
    <lineage>
        <taxon>unclassified sequences</taxon>
        <taxon>metagenomes</taxon>
        <taxon>ecological metagenomes</taxon>
    </lineage>
</organism>
<dbReference type="GO" id="GO:0004828">
    <property type="term" value="F:serine-tRNA ligase activity"/>
    <property type="evidence" value="ECO:0007669"/>
    <property type="project" value="UniProtKB-EC"/>
</dbReference>
<dbReference type="SUPFAM" id="SSF55681">
    <property type="entry name" value="Class II aaRS and biotin synthetases"/>
    <property type="match status" value="1"/>
</dbReference>
<feature type="transmembrane region" description="Helical" evidence="2">
    <location>
        <begin position="6"/>
        <end position="32"/>
    </location>
</feature>
<dbReference type="InterPro" id="IPR010978">
    <property type="entry name" value="tRNA-bd_arm"/>
</dbReference>
<keyword evidence="4" id="KW-0030">Aminoacyl-tRNA synthetase</keyword>
<dbReference type="Pfam" id="PF02403">
    <property type="entry name" value="Seryl_tRNA_N"/>
    <property type="match status" value="1"/>
</dbReference>
<dbReference type="GO" id="GO:0005524">
    <property type="term" value="F:ATP binding"/>
    <property type="evidence" value="ECO:0007669"/>
    <property type="project" value="InterPro"/>
</dbReference>
<dbReference type="InterPro" id="IPR045864">
    <property type="entry name" value="aa-tRNA-synth_II/BPL/LPL"/>
</dbReference>
<dbReference type="InterPro" id="IPR042103">
    <property type="entry name" value="SerRS_1_N_sf"/>
</dbReference>
<keyword evidence="4" id="KW-0436">Ligase</keyword>
<dbReference type="Gene3D" id="1.10.287.40">
    <property type="entry name" value="Serine-tRNA synthetase, tRNA binding domain"/>
    <property type="match status" value="1"/>
</dbReference>
<gene>
    <name evidence="4" type="ORF">B2A_00773</name>
</gene>
<reference evidence="4" key="1">
    <citation type="submission" date="2013-08" db="EMBL/GenBank/DDBJ databases">
        <authorList>
            <person name="Mendez C."/>
            <person name="Richter M."/>
            <person name="Ferrer M."/>
            <person name="Sanchez J."/>
        </authorList>
    </citation>
    <scope>NUCLEOTIDE SEQUENCE</scope>
</reference>
<dbReference type="GO" id="GO:0006434">
    <property type="term" value="P:seryl-tRNA aminoacylation"/>
    <property type="evidence" value="ECO:0007669"/>
    <property type="project" value="InterPro"/>
</dbReference>
<name>T1BFQ6_9ZZZZ</name>
<feature type="coiled-coil region" evidence="1">
    <location>
        <begin position="55"/>
        <end position="120"/>
    </location>
</feature>
<proteinExistence type="predicted"/>
<evidence type="ECO:0000259" key="3">
    <source>
        <dbReference type="Pfam" id="PF02403"/>
    </source>
</evidence>